<dbReference type="InterPro" id="IPR023213">
    <property type="entry name" value="CAT-like_dom_sf"/>
</dbReference>
<dbReference type="FunFam" id="3.40.50.12780:FF:000012">
    <property type="entry name" value="Non-ribosomal peptide synthetase"/>
    <property type="match status" value="1"/>
</dbReference>
<dbReference type="GO" id="GO:0003824">
    <property type="term" value="F:catalytic activity"/>
    <property type="evidence" value="ECO:0007669"/>
    <property type="project" value="InterPro"/>
</dbReference>
<sequence>EKLSVSHINRFRQSYPDKTIINGYGPTENTTFSLSYPITALVSKGEIPLGRPLNNRQVYVLDNYLHPVPIGVSGEIYVGGAGVARGYLNNEELTTERFIDNPFIAGERLYKTGDIGRWLGDGNVEFIGRRDDQVKVRGYRIELGEIERAIAQSGLVNQGVVLAAEDESGQKRLVGYVVPAITYDKDLLISYLESRLPEYMVPQVFMELEAFPLTVNGKLDRKALPDVKAVKVAGRTTDQPVVLTETEQKVREIWAISLEIEEPDIHEDFFKLGGDSIVAIGVISRLRKAFNDRIRLYDLYECSTISSLSALIDSEHAVVDEQAQPVHQVIVSELESLRLQLLPLLSGSHPDSEIEDIYPMSDIQSGMVYTSQFNPELAIYHDQITFKLPELLDRDVFEQVLKRLVSKHSILRTRFDLHLHDLGVQLVYKQGDVFLDYYDLRTLKDKEIGSYLSNYLAEERKAPFEVHQGNLWKMSLLQTSNEHILVFQFHHAMLDGWSVASFTTELNNLYVAQIESKVALDLPLLKSSYRDFVIESISEKRNEENRKFWVQSLADYKRLDIFSDTVTNEALLKTYEVAYLNRIQAKTRIDGLSVKGVFLGAYQYMLSMLTLEQEVTVGVVTNGRPMTEDGDKVLGCFLNTVPFRFIGSGTEISWKAYFEGIEQQLISLKEHDRMPLSEIARLIGEQASSGNPFFDTIFNYINFHVFDKMEDEAGLFTQHDYLQDAAEGLRMESSEVTNTHLDCTVSTTGNVLAVNYRLGKELKSGKTLVDIHAYFDLVLEAYLDHYEQRITDVPVLPALELAQLFAFNPQPTAYLTELTLVDLFNAQVLRSPDAIALIYQDEQLTYRELDQQSNQLGHYLRKTGVKEETLVPICIDRSMDMIIGILGILKAGGAYVPVDPAYPQDRINYMLSDTGACVVVSSENSRRMLGYDVHIVSLDGDLDKIGQEPTSAVKTDLQSGNLCYVIYTSGSTGQPKGVMIEHRSVHNMVFGWQKELALSNEDKVLLFSSYTFDASVEQIFMTLLNGSALVLIPKEVQMDADAVISVMNAEKVTYMLSTPGFLRNIPADQVPSSLRFISSGGERCGIPLAQSFTENTTLDFYNAYGPTECTVFATAYKFDKSWHEADYLPIGKPVENAQVYLLDIAGNLLPMGVPGEICIGGDCVARGYLNREELTAARFIADPFAKTDRLYKTGDVGRWLPDGNIEFFGRIDDQVKVRGYRIELGEIETVVEQSGLVSQSVVLTRADESGSNHLVCYVVPEGDFVKENLVAYLETQLPEYMVPRVYVEMEALPLTPHGKLDKKALPSAAVKDQQSGGYVAARNELESKLVSIWEELLHVSPIGVNDSFFDLGGHSLLAMRVMNPIRQLGYKVQMQDLLVNTTISMLSGMLQRQLYQSGNEHILSLNSGRTEEAVFIIPGSDGISDGYDELAKGLEDSGAVYGLQMMGLFKGEKPLDSLQSIAAMNIGWIKSVQPAGPYRLIGHSFGGCVAYEMAQQLERAGEQVDLVAILDAPAIPVSKIAAQSTESKGDMLLKTLEYYHLVQTPYPAWVDTLLETVTEVQDEDLMSFMTDFLRNQTDIKEEDVAFILRLLDLQVTNVQIDYAVSDEVKASLVIVKAEEEDWTNYEEDLGWGRHAANTAVYTVPGNHFSMVKNGKALTLAACLKTHIGCFTDL</sequence>
<gene>
    <name evidence="6" type="ORF">HDF25_005201</name>
</gene>
<dbReference type="Gene3D" id="3.40.50.980">
    <property type="match status" value="2"/>
</dbReference>
<dbReference type="InterPro" id="IPR020802">
    <property type="entry name" value="TesA-like"/>
</dbReference>
<dbReference type="SUPFAM" id="SSF53474">
    <property type="entry name" value="alpha/beta-Hydrolases"/>
    <property type="match status" value="1"/>
</dbReference>
<comment type="cofactor">
    <cofactor evidence="1">
        <name>pantetheine 4'-phosphate</name>
        <dbReference type="ChEBI" id="CHEBI:47942"/>
    </cofactor>
</comment>
<evidence type="ECO:0000313" key="7">
    <source>
        <dbReference type="Proteomes" id="UP000521017"/>
    </source>
</evidence>
<dbReference type="GO" id="GO:0031177">
    <property type="term" value="F:phosphopantetheine binding"/>
    <property type="evidence" value="ECO:0007669"/>
    <property type="project" value="InterPro"/>
</dbReference>
<dbReference type="SUPFAM" id="SSF52777">
    <property type="entry name" value="CoA-dependent acyltransferases"/>
    <property type="match status" value="2"/>
</dbReference>
<dbReference type="Pfam" id="PF13193">
    <property type="entry name" value="AMP-binding_C"/>
    <property type="match status" value="2"/>
</dbReference>
<dbReference type="FunFam" id="1.10.1200.10:FF:000005">
    <property type="entry name" value="Nonribosomal peptide synthetase 1"/>
    <property type="match status" value="1"/>
</dbReference>
<dbReference type="Gene3D" id="2.30.38.10">
    <property type="entry name" value="Luciferase, Domain 3"/>
    <property type="match status" value="1"/>
</dbReference>
<dbReference type="FunFam" id="3.40.50.980:FF:000001">
    <property type="entry name" value="Non-ribosomal peptide synthetase"/>
    <property type="match status" value="1"/>
</dbReference>
<dbReference type="SMART" id="SM00823">
    <property type="entry name" value="PKS_PP"/>
    <property type="match status" value="2"/>
</dbReference>
<evidence type="ECO:0000256" key="2">
    <source>
        <dbReference type="ARBA" id="ARBA00006432"/>
    </source>
</evidence>
<dbReference type="CDD" id="cd05930">
    <property type="entry name" value="A_NRPS"/>
    <property type="match status" value="1"/>
</dbReference>
<dbReference type="Gene3D" id="3.30.300.30">
    <property type="match status" value="2"/>
</dbReference>
<evidence type="ECO:0000259" key="5">
    <source>
        <dbReference type="PROSITE" id="PS50075"/>
    </source>
</evidence>
<organism evidence="6 7">
    <name type="scientific">Pedobacter cryoconitis</name>
    <dbReference type="NCBI Taxonomy" id="188932"/>
    <lineage>
        <taxon>Bacteria</taxon>
        <taxon>Pseudomonadati</taxon>
        <taxon>Bacteroidota</taxon>
        <taxon>Sphingobacteriia</taxon>
        <taxon>Sphingobacteriales</taxon>
        <taxon>Sphingobacteriaceae</taxon>
        <taxon>Pedobacter</taxon>
    </lineage>
</organism>
<dbReference type="InterPro" id="IPR025110">
    <property type="entry name" value="AMP-bd_C"/>
</dbReference>
<keyword evidence="4" id="KW-0597">Phosphoprotein</keyword>
<dbReference type="InterPro" id="IPR029058">
    <property type="entry name" value="AB_hydrolase_fold"/>
</dbReference>
<dbReference type="Gene3D" id="1.10.1200.10">
    <property type="entry name" value="ACP-like"/>
    <property type="match status" value="2"/>
</dbReference>
<dbReference type="Pfam" id="PF00975">
    <property type="entry name" value="Thioesterase"/>
    <property type="match status" value="1"/>
</dbReference>
<keyword evidence="3" id="KW-0596">Phosphopantetheine</keyword>
<dbReference type="InterPro" id="IPR036736">
    <property type="entry name" value="ACP-like_sf"/>
</dbReference>
<dbReference type="NCBIfam" id="TIGR01733">
    <property type="entry name" value="AA-adenyl-dom"/>
    <property type="match status" value="1"/>
</dbReference>
<dbReference type="InterPro" id="IPR009081">
    <property type="entry name" value="PP-bd_ACP"/>
</dbReference>
<dbReference type="InterPro" id="IPR006162">
    <property type="entry name" value="Ppantetheine_attach_site"/>
</dbReference>
<feature type="domain" description="Carrier" evidence="5">
    <location>
        <begin position="241"/>
        <end position="316"/>
    </location>
</feature>
<dbReference type="RefSeq" id="WP_184629254.1">
    <property type="nucleotide sequence ID" value="NZ_JACHCC010000019.1"/>
</dbReference>
<dbReference type="InterPro" id="IPR020806">
    <property type="entry name" value="PKS_PP-bd"/>
</dbReference>
<comment type="caution">
    <text evidence="6">The sequence shown here is derived from an EMBL/GenBank/DDBJ whole genome shotgun (WGS) entry which is preliminary data.</text>
</comment>
<proteinExistence type="inferred from homology"/>
<evidence type="ECO:0000313" key="6">
    <source>
        <dbReference type="EMBL" id="MBB6503015.1"/>
    </source>
</evidence>
<dbReference type="PROSITE" id="PS50075">
    <property type="entry name" value="CARRIER"/>
    <property type="match status" value="2"/>
</dbReference>
<dbReference type="GO" id="GO:0044550">
    <property type="term" value="P:secondary metabolite biosynthetic process"/>
    <property type="evidence" value="ECO:0007669"/>
    <property type="project" value="UniProtKB-ARBA"/>
</dbReference>
<dbReference type="Pfam" id="PF00550">
    <property type="entry name" value="PP-binding"/>
    <property type="match status" value="2"/>
</dbReference>
<dbReference type="SUPFAM" id="SSF56801">
    <property type="entry name" value="Acetyl-CoA synthetase-like"/>
    <property type="match status" value="2"/>
</dbReference>
<dbReference type="Gene3D" id="3.30.559.10">
    <property type="entry name" value="Chloramphenicol acetyltransferase-like domain"/>
    <property type="match status" value="1"/>
</dbReference>
<dbReference type="PANTHER" id="PTHR45527">
    <property type="entry name" value="NONRIBOSOMAL PEPTIDE SYNTHETASE"/>
    <property type="match status" value="1"/>
</dbReference>
<feature type="non-terminal residue" evidence="6">
    <location>
        <position position="1"/>
    </location>
</feature>
<dbReference type="InterPro" id="IPR020845">
    <property type="entry name" value="AMP-binding_CS"/>
</dbReference>
<dbReference type="EMBL" id="JACHCC010000019">
    <property type="protein sequence ID" value="MBB6503015.1"/>
    <property type="molecule type" value="Genomic_DNA"/>
</dbReference>
<evidence type="ECO:0000256" key="3">
    <source>
        <dbReference type="ARBA" id="ARBA00022450"/>
    </source>
</evidence>
<reference evidence="6 7" key="1">
    <citation type="submission" date="2020-08" db="EMBL/GenBank/DDBJ databases">
        <title>Genomic Encyclopedia of Type Strains, Phase IV (KMG-V): Genome sequencing to study the core and pangenomes of soil and plant-associated prokaryotes.</title>
        <authorList>
            <person name="Whitman W."/>
        </authorList>
    </citation>
    <scope>NUCLEOTIDE SEQUENCE [LARGE SCALE GENOMIC DNA]</scope>
    <source>
        <strain evidence="6 7">M2T3</strain>
    </source>
</reference>
<dbReference type="InterPro" id="IPR000873">
    <property type="entry name" value="AMP-dep_synth/lig_dom"/>
</dbReference>
<comment type="similarity">
    <text evidence="2">Belongs to the ATP-dependent AMP-binding enzyme family.</text>
</comment>
<dbReference type="PROSITE" id="PS00012">
    <property type="entry name" value="PHOSPHOPANTETHEINE"/>
    <property type="match status" value="1"/>
</dbReference>
<dbReference type="Gene3D" id="3.40.50.12780">
    <property type="entry name" value="N-terminal domain of ligase-like"/>
    <property type="match status" value="1"/>
</dbReference>
<dbReference type="Gene3D" id="3.30.559.30">
    <property type="entry name" value="Nonribosomal peptide synthetase, condensation domain"/>
    <property type="match status" value="1"/>
</dbReference>
<protein>
    <submittedName>
        <fullName evidence="6">Amino acid adenylation domain-containing protein</fullName>
    </submittedName>
</protein>
<dbReference type="Gene3D" id="3.40.50.1820">
    <property type="entry name" value="alpha/beta hydrolase"/>
    <property type="match status" value="1"/>
</dbReference>
<feature type="domain" description="Carrier" evidence="5">
    <location>
        <begin position="1320"/>
        <end position="1394"/>
    </location>
</feature>
<dbReference type="FunFam" id="2.30.38.10:FF:000001">
    <property type="entry name" value="Non-ribosomal peptide synthetase PvdI"/>
    <property type="match status" value="2"/>
</dbReference>
<dbReference type="Pfam" id="PF00668">
    <property type="entry name" value="Condensation"/>
    <property type="match status" value="1"/>
</dbReference>
<dbReference type="InterPro" id="IPR001031">
    <property type="entry name" value="Thioesterase"/>
</dbReference>
<dbReference type="Pfam" id="PF00501">
    <property type="entry name" value="AMP-binding"/>
    <property type="match status" value="2"/>
</dbReference>
<evidence type="ECO:0000256" key="4">
    <source>
        <dbReference type="ARBA" id="ARBA00022553"/>
    </source>
</evidence>
<dbReference type="Proteomes" id="UP000521017">
    <property type="component" value="Unassembled WGS sequence"/>
</dbReference>
<dbReference type="SMART" id="SM00824">
    <property type="entry name" value="PKS_TE"/>
    <property type="match status" value="1"/>
</dbReference>
<evidence type="ECO:0000256" key="1">
    <source>
        <dbReference type="ARBA" id="ARBA00001957"/>
    </source>
</evidence>
<dbReference type="PROSITE" id="PS00455">
    <property type="entry name" value="AMP_BINDING"/>
    <property type="match status" value="1"/>
</dbReference>
<dbReference type="GO" id="GO:0043041">
    <property type="term" value="P:amino acid activation for nonribosomal peptide biosynthetic process"/>
    <property type="evidence" value="ECO:0007669"/>
    <property type="project" value="TreeGrafter"/>
</dbReference>
<name>A0A7X0MMI8_9SPHI</name>
<dbReference type="GO" id="GO:0005737">
    <property type="term" value="C:cytoplasm"/>
    <property type="evidence" value="ECO:0007669"/>
    <property type="project" value="TreeGrafter"/>
</dbReference>
<accession>A0A7X0MMI8</accession>
<dbReference type="InterPro" id="IPR042099">
    <property type="entry name" value="ANL_N_sf"/>
</dbReference>
<dbReference type="FunFam" id="3.30.300.30:FF:000010">
    <property type="entry name" value="Enterobactin synthetase component F"/>
    <property type="match status" value="2"/>
</dbReference>
<dbReference type="InterPro" id="IPR010071">
    <property type="entry name" value="AA_adenyl_dom"/>
</dbReference>
<dbReference type="SUPFAM" id="SSF47336">
    <property type="entry name" value="ACP-like"/>
    <property type="match status" value="2"/>
</dbReference>
<dbReference type="PANTHER" id="PTHR45527:SF1">
    <property type="entry name" value="FATTY ACID SYNTHASE"/>
    <property type="match status" value="1"/>
</dbReference>
<dbReference type="InterPro" id="IPR045851">
    <property type="entry name" value="AMP-bd_C_sf"/>
</dbReference>
<dbReference type="InterPro" id="IPR001242">
    <property type="entry name" value="Condensation_dom"/>
</dbReference>